<dbReference type="Proteomes" id="UP001732700">
    <property type="component" value="Chromosome 2A"/>
</dbReference>
<accession>A0ACD5UJE2</accession>
<reference evidence="1" key="2">
    <citation type="submission" date="2025-09" db="UniProtKB">
        <authorList>
            <consortium name="EnsemblPlants"/>
        </authorList>
    </citation>
    <scope>IDENTIFICATION</scope>
</reference>
<keyword evidence="2" id="KW-1185">Reference proteome</keyword>
<evidence type="ECO:0000313" key="1">
    <source>
        <dbReference type="EnsemblPlants" id="AVESA.00010b.r2.2AG0256930.1.CDS.1"/>
    </source>
</evidence>
<sequence>MDVSSALAGQEMVSPLMEIPDHLQAEIFLRLPTPEDLARISAACVTFRRLVTDRSFLRRFGRLHAPPLLGFLDGDGFNPVLPPHPAAPAASALALAADFSFSFLPSHCRWIVQDVRDGRVLLGRDPEEAERPPVSRELVVCDPLHRRYILLPSVPDAPAASVEHSAAPVLRGPWCESFLVPLGEEEATAAEGTAFQAMRVVQCLFSLAVFVFSSSTGQWQAMASQVVSDLFDASGKLTAVFHSRHYAYGCFYWESTMNNRKELLVLDTRRMEFSFAHLPSKGWDTRGIAIVEGGEGRLGMFGIHAAADGRSDLCYSIRLNEDESSSQWQMVRTISLDSGYLYYIEAATDKYLLLLSFEVPNFSSFEMPALKYISVDVKTLQLGRFWVKPFASESRTRIYTNFPPLFLSSPAI</sequence>
<proteinExistence type="predicted"/>
<dbReference type="EnsemblPlants" id="AVESA.00010b.r2.2AG0256930.1">
    <property type="protein sequence ID" value="AVESA.00010b.r2.2AG0256930.1.CDS.1"/>
    <property type="gene ID" value="AVESA.00010b.r2.2AG0256930"/>
</dbReference>
<name>A0ACD5UJE2_AVESA</name>
<protein>
    <submittedName>
        <fullName evidence="1">Uncharacterized protein</fullName>
    </submittedName>
</protein>
<evidence type="ECO:0000313" key="2">
    <source>
        <dbReference type="Proteomes" id="UP001732700"/>
    </source>
</evidence>
<organism evidence="1 2">
    <name type="scientific">Avena sativa</name>
    <name type="common">Oat</name>
    <dbReference type="NCBI Taxonomy" id="4498"/>
    <lineage>
        <taxon>Eukaryota</taxon>
        <taxon>Viridiplantae</taxon>
        <taxon>Streptophyta</taxon>
        <taxon>Embryophyta</taxon>
        <taxon>Tracheophyta</taxon>
        <taxon>Spermatophyta</taxon>
        <taxon>Magnoliopsida</taxon>
        <taxon>Liliopsida</taxon>
        <taxon>Poales</taxon>
        <taxon>Poaceae</taxon>
        <taxon>BOP clade</taxon>
        <taxon>Pooideae</taxon>
        <taxon>Poodae</taxon>
        <taxon>Poeae</taxon>
        <taxon>Poeae Chloroplast Group 1 (Aveneae type)</taxon>
        <taxon>Aveninae</taxon>
        <taxon>Avena</taxon>
    </lineage>
</organism>
<reference evidence="1" key="1">
    <citation type="submission" date="2021-05" db="EMBL/GenBank/DDBJ databases">
        <authorList>
            <person name="Scholz U."/>
            <person name="Mascher M."/>
            <person name="Fiebig A."/>
        </authorList>
    </citation>
    <scope>NUCLEOTIDE SEQUENCE [LARGE SCALE GENOMIC DNA]</scope>
</reference>